<keyword evidence="1" id="KW-1133">Transmembrane helix</keyword>
<reference evidence="2" key="1">
    <citation type="submission" date="2016-12" db="EMBL/GenBank/DDBJ databases">
        <title>Molecular characterization of a Eupolyphaga parasitic nematode.</title>
        <authorList>
            <person name="Zeng Q.R."/>
            <person name="Liu X.Y."/>
            <person name="Yuan H."/>
            <person name="Wang W.Y."/>
            <person name="Gu K.Z."/>
            <person name="Sun H."/>
            <person name="Zhou W.P."/>
            <person name="Cheng Y.D."/>
        </authorList>
    </citation>
    <scope>NUCLEOTIDE SEQUENCE</scope>
</reference>
<feature type="transmembrane region" description="Helical" evidence="1">
    <location>
        <begin position="7"/>
        <end position="27"/>
    </location>
</feature>
<name>A0A3Q8BUW4_9BILA</name>
<keyword evidence="2" id="KW-0496">Mitochondrion</keyword>
<organism evidence="2">
    <name type="scientific">Hammerschmidtiella sp. ZengetLiu-2016</name>
    <dbReference type="NCBI Taxonomy" id="2025463"/>
    <lineage>
        <taxon>Eukaryota</taxon>
        <taxon>Metazoa</taxon>
        <taxon>Ecdysozoa</taxon>
        <taxon>Nematoda</taxon>
        <taxon>Chromadorea</taxon>
        <taxon>Rhabditida</taxon>
        <taxon>Spirurina</taxon>
        <taxon>Oxyuridomorpha</taxon>
        <taxon>Thelastomatoidea</taxon>
        <taxon>Thelastomatidae</taxon>
        <taxon>Hammerschmidtiella</taxon>
    </lineage>
</organism>
<feature type="transmembrane region" description="Helical" evidence="1">
    <location>
        <begin position="225"/>
        <end position="248"/>
    </location>
</feature>
<dbReference type="EMBL" id="KY399989">
    <property type="protein sequence ID" value="AST14933.1"/>
    <property type="molecule type" value="Genomic_DNA"/>
</dbReference>
<keyword evidence="1" id="KW-0812">Transmembrane</keyword>
<feature type="transmembrane region" description="Helical" evidence="1">
    <location>
        <begin position="60"/>
        <end position="78"/>
    </location>
</feature>
<feature type="transmembrane region" description="Helical" evidence="1">
    <location>
        <begin position="111"/>
        <end position="138"/>
    </location>
</feature>
<accession>A0A3Q8BUW4</accession>
<gene>
    <name evidence="2" type="primary">nad2</name>
</gene>
<keyword evidence="1" id="KW-0472">Membrane</keyword>
<proteinExistence type="predicted"/>
<feature type="transmembrane region" description="Helical" evidence="1">
    <location>
        <begin position="84"/>
        <end position="104"/>
    </location>
</feature>
<protein>
    <submittedName>
        <fullName evidence="2">NADH dehydrogenase subunit 2</fullName>
    </submittedName>
</protein>
<feature type="transmembrane region" description="Helical" evidence="1">
    <location>
        <begin position="198"/>
        <end position="219"/>
    </location>
</feature>
<feature type="transmembrane region" description="Helical" evidence="1">
    <location>
        <begin position="158"/>
        <end position="186"/>
    </location>
</feature>
<dbReference type="AlphaFoldDB" id="A0A3Q8BUW4"/>
<evidence type="ECO:0000313" key="2">
    <source>
        <dbReference type="EMBL" id="AST14933.1"/>
    </source>
</evidence>
<sequence length="279" mass="32547">MFLMVGMVSLLMLFVMVVNNILLWWSVFVMMDLIFVFLCKGVGNYVSILNYFIIQETLGLVFLVVSGSLLQFIVVMTKMGLAPFHYWILSIIVGLDGWLLMWFLTFQKVPFMGVLMMVFFSEVIFLILLGFFICYYQLLILKVFKFMLAVVSTETFNWILLGYIFSFFNGVLLFVYYIVLSVFLIPMFSGEEAQDFEWFMILVYMNVPLGVAFFVKIFVLGSSMFFVQFWFILVLMLMFMNFLSLSIWMVMKSSVESGGGLKSPVFYNMFFLGLFMMLV</sequence>
<geneLocation type="mitochondrion" evidence="2"/>
<evidence type="ECO:0000256" key="1">
    <source>
        <dbReference type="SAM" id="Phobius"/>
    </source>
</evidence>